<dbReference type="WBParaSite" id="ALUE_0001000201-mRNA-1">
    <property type="protein sequence ID" value="ALUE_0001000201-mRNA-1"/>
    <property type="gene ID" value="ALUE_0001000201"/>
</dbReference>
<dbReference type="PANTHER" id="PTHR22896">
    <property type="entry name" value="CDK5 AND ABL1 ENZYME SUBSTRATE 1"/>
    <property type="match status" value="1"/>
</dbReference>
<name>A0A0M3I183_ASCLU</name>
<organism evidence="1 2">
    <name type="scientific">Ascaris lumbricoides</name>
    <name type="common">Giant roundworm</name>
    <dbReference type="NCBI Taxonomy" id="6252"/>
    <lineage>
        <taxon>Eukaryota</taxon>
        <taxon>Metazoa</taxon>
        <taxon>Ecdysozoa</taxon>
        <taxon>Nematoda</taxon>
        <taxon>Chromadorea</taxon>
        <taxon>Rhabditida</taxon>
        <taxon>Spirurina</taxon>
        <taxon>Ascaridomorpha</taxon>
        <taxon>Ascaridoidea</taxon>
        <taxon>Ascarididae</taxon>
        <taxon>Ascaris</taxon>
    </lineage>
</organism>
<keyword evidence="1" id="KW-1185">Reference proteome</keyword>
<dbReference type="PANTHER" id="PTHR22896:SF0">
    <property type="entry name" value="CYCLIN N-TERMINAL DOMAIN-CONTAINING PROTEIN"/>
    <property type="match status" value="1"/>
</dbReference>
<dbReference type="InterPro" id="IPR012388">
    <property type="entry name" value="CABLES1/2"/>
</dbReference>
<dbReference type="Proteomes" id="UP000036681">
    <property type="component" value="Unplaced"/>
</dbReference>
<sequence length="150" mass="16784">MVEFGSTPIVCSIKREMLQVASACDVDDLTLAHAYVFYEKVVLEGTVKKTNRKLVAGAAPLVATKINDHGSVLAIVNALQFIGNSRVFPMLIRDSEEIIENFQHIEAVFRIARKELLQSEIPLCVALDFNLHATKDELHPHYQRICFMGS</sequence>
<dbReference type="SUPFAM" id="SSF47954">
    <property type="entry name" value="Cyclin-like"/>
    <property type="match status" value="1"/>
</dbReference>
<evidence type="ECO:0000313" key="2">
    <source>
        <dbReference type="WBParaSite" id="ALUE_0001000201-mRNA-1"/>
    </source>
</evidence>
<protein>
    <submittedName>
        <fullName evidence="2">Cyclin N-terminal domain-containing protein</fullName>
    </submittedName>
</protein>
<dbReference type="InterPro" id="IPR036915">
    <property type="entry name" value="Cyclin-like_sf"/>
</dbReference>
<accession>A0A0M3I183</accession>
<dbReference type="GO" id="GO:0051726">
    <property type="term" value="P:regulation of cell cycle"/>
    <property type="evidence" value="ECO:0007669"/>
    <property type="project" value="InterPro"/>
</dbReference>
<proteinExistence type="predicted"/>
<dbReference type="Gene3D" id="1.10.472.10">
    <property type="entry name" value="Cyclin-like"/>
    <property type="match status" value="1"/>
</dbReference>
<evidence type="ECO:0000313" key="1">
    <source>
        <dbReference type="Proteomes" id="UP000036681"/>
    </source>
</evidence>
<dbReference type="AlphaFoldDB" id="A0A0M3I183"/>
<reference evidence="2" key="1">
    <citation type="submission" date="2017-02" db="UniProtKB">
        <authorList>
            <consortium name="WormBaseParasite"/>
        </authorList>
    </citation>
    <scope>IDENTIFICATION</scope>
</reference>